<sequence>MCGIGVIIQRTPKQSPSNFSHDDHGRPLELICECVRRAIGPRGPDVQSETRVVSELSDDFNLDLQFFGSVLHLRGSSVTVQPMKGQTGSIFLWNGEIFEGLSVDASMNDGEILFEKLECRDRNVNVPEVLQNIEGPYAFVYYDAARNQLWYGRDPLGRRSLMIAQSDIAGDPIVIASHLNGQDLPGSLEVLAESIFLVELSTKLDSLEIIPVARQIPKPILCRNPPADQDRISLSDLIKDTLPLSMTDACEAFKESLGDAVRRRVASISQIYRNYDTEASVSVLFSGGLDCTTLALLAHQHIPPHESIDLINVAFENPRSLSNLSQRTEGAIHDVFAVPDRKTGESSWIELCKLAPNRLWRFVKVDVTISEYFTHKAQIIQLMKPNFTVMDLSIAAALYFAARGIGTYLLHSPDLTDGNDRSVCVEAYRSPARVFLSGLGADELLGGYSRHRAAFSSPEPPNWTGLIDELQLDLDRISTRNLGRDDRIIGHHGREVRYPFLDSTVVHSLARIPVHLKCDPDLGRGIGDKLLLRYLAQSLGLRQASKLEKRAIQFGARSAKIDGTAKGQVELVEEKADVDLLCPFRLIQTERPRLTRRQAEKLVTRLYRTAEDHIVGLSPSDLVLSTLTFISAPVGQTAILAYPRHLEAAQRLSSKARAIPTPSSPAYRIAPITSKGMGVLASRQIKTGELIIGERPAMILPERLECLNQRTLDQVHFAIFDQMPFVNQLALSALSSNGDEHPIVSKIWNNEICLELGNTSEQDTSPYTYSAVYPTISRCNHDCAPNSRWHFDASSFTLNLCAVREIQADEEITVSYIHHLIPRADRVGKLKEKWGFECDCRACTWASSEAQTASDDRRTLLGADETLFNKFFLMPSSLSADDERIDFEELAKESGLIYEELIRRAELSLVRLDDERLSEERGTIMGAMANIYHYGMEDSIKASQVAKECLDVVRAVKGFESLEARRLKAYIGYVGADERT</sequence>
<dbReference type="CDD" id="cd20071">
    <property type="entry name" value="SET_SMYD"/>
    <property type="match status" value="1"/>
</dbReference>
<dbReference type="Pfam" id="PF00733">
    <property type="entry name" value="Asn_synthase"/>
    <property type="match status" value="1"/>
</dbReference>
<keyword evidence="2" id="KW-0061">Asparagine biosynthesis</keyword>
<dbReference type="FunCoup" id="F4R685">
    <property type="interactions" value="325"/>
</dbReference>
<keyword evidence="3" id="KW-0315">Glutamine amidotransferase</keyword>
<dbReference type="VEuPathDB" id="FungiDB:MELLADRAFT_88909"/>
<feature type="domain" description="Glutamine amidotransferase type-2" evidence="5">
    <location>
        <begin position="2"/>
        <end position="215"/>
    </location>
</feature>
<name>F4R685_MELLP</name>
<dbReference type="InterPro" id="IPR001214">
    <property type="entry name" value="SET_dom"/>
</dbReference>
<dbReference type="EMBL" id="GL883091">
    <property type="protein sequence ID" value="EGG12510.1"/>
    <property type="molecule type" value="Genomic_DNA"/>
</dbReference>
<dbReference type="InParanoid" id="F4R685"/>
<dbReference type="InterPro" id="IPR051857">
    <property type="entry name" value="Asn_synthetase_domain"/>
</dbReference>
<accession>F4R685</accession>
<protein>
    <recommendedName>
        <fullName evidence="8">SET domain-containing protein</fullName>
    </recommendedName>
</protein>
<evidence type="ECO:0000313" key="6">
    <source>
        <dbReference type="EMBL" id="EGG12510.1"/>
    </source>
</evidence>
<evidence type="ECO:0000256" key="3">
    <source>
        <dbReference type="ARBA" id="ARBA00022962"/>
    </source>
</evidence>
<dbReference type="Gene3D" id="2.170.270.10">
    <property type="entry name" value="SET domain"/>
    <property type="match status" value="1"/>
</dbReference>
<dbReference type="STRING" id="747676.F4R685"/>
<dbReference type="HOGENOM" id="CLU_303658_0_0_1"/>
<dbReference type="KEGG" id="mlr:MELLADRAFT_88909"/>
<keyword evidence="1" id="KW-0028">Amino-acid biosynthesis</keyword>
<evidence type="ECO:0000259" key="5">
    <source>
        <dbReference type="PROSITE" id="PS51278"/>
    </source>
</evidence>
<dbReference type="SUPFAM" id="SSF56235">
    <property type="entry name" value="N-terminal nucleophile aminohydrolases (Ntn hydrolases)"/>
    <property type="match status" value="1"/>
</dbReference>
<dbReference type="InterPro" id="IPR017932">
    <property type="entry name" value="GATase_2_dom"/>
</dbReference>
<evidence type="ECO:0008006" key="8">
    <source>
        <dbReference type="Google" id="ProtNLM"/>
    </source>
</evidence>
<dbReference type="GO" id="GO:0004066">
    <property type="term" value="F:asparagine synthase (glutamine-hydrolyzing) activity"/>
    <property type="evidence" value="ECO:0007669"/>
    <property type="project" value="InterPro"/>
</dbReference>
<evidence type="ECO:0000256" key="1">
    <source>
        <dbReference type="ARBA" id="ARBA00022605"/>
    </source>
</evidence>
<dbReference type="eggNOG" id="KOG2084">
    <property type="taxonomic scope" value="Eukaryota"/>
</dbReference>
<dbReference type="InterPro" id="IPR029055">
    <property type="entry name" value="Ntn_hydrolases_N"/>
</dbReference>
<dbReference type="Pfam" id="PF13537">
    <property type="entry name" value="GATase_7"/>
    <property type="match status" value="1"/>
</dbReference>
<dbReference type="eggNOG" id="KOG0573">
    <property type="taxonomic scope" value="Eukaryota"/>
</dbReference>
<dbReference type="Gene3D" id="3.40.50.620">
    <property type="entry name" value="HUPs"/>
    <property type="match status" value="1"/>
</dbReference>
<dbReference type="GO" id="GO:0006529">
    <property type="term" value="P:asparagine biosynthetic process"/>
    <property type="evidence" value="ECO:0007669"/>
    <property type="project" value="UniProtKB-KW"/>
</dbReference>
<dbReference type="SUPFAM" id="SSF82199">
    <property type="entry name" value="SET domain"/>
    <property type="match status" value="1"/>
</dbReference>
<reference evidence="7" key="1">
    <citation type="journal article" date="2011" name="Proc. Natl. Acad. Sci. U.S.A.">
        <title>Obligate biotrophy features unraveled by the genomic analysis of rust fungi.</title>
        <authorList>
            <person name="Duplessis S."/>
            <person name="Cuomo C.A."/>
            <person name="Lin Y.-C."/>
            <person name="Aerts A."/>
            <person name="Tisserant E."/>
            <person name="Veneault-Fourrey C."/>
            <person name="Joly D.L."/>
            <person name="Hacquard S."/>
            <person name="Amselem J."/>
            <person name="Cantarel B.L."/>
            <person name="Chiu R."/>
            <person name="Coutinho P.M."/>
            <person name="Feau N."/>
            <person name="Field M."/>
            <person name="Frey P."/>
            <person name="Gelhaye E."/>
            <person name="Goldberg J."/>
            <person name="Grabherr M.G."/>
            <person name="Kodira C.D."/>
            <person name="Kohler A."/>
            <person name="Kuees U."/>
            <person name="Lindquist E.A."/>
            <person name="Lucas S.M."/>
            <person name="Mago R."/>
            <person name="Mauceli E."/>
            <person name="Morin E."/>
            <person name="Murat C."/>
            <person name="Pangilinan J.L."/>
            <person name="Park R."/>
            <person name="Pearson M."/>
            <person name="Quesneville H."/>
            <person name="Rouhier N."/>
            <person name="Sakthikumar S."/>
            <person name="Salamov A.A."/>
            <person name="Schmutz J."/>
            <person name="Selles B."/>
            <person name="Shapiro H."/>
            <person name="Tanguay P."/>
            <person name="Tuskan G.A."/>
            <person name="Henrissat B."/>
            <person name="Van de Peer Y."/>
            <person name="Rouze P."/>
            <person name="Ellis J.G."/>
            <person name="Dodds P.N."/>
            <person name="Schein J.E."/>
            <person name="Zhong S."/>
            <person name="Hamelin R.C."/>
            <person name="Grigoriev I.V."/>
            <person name="Szabo L.J."/>
            <person name="Martin F."/>
        </authorList>
    </citation>
    <scope>NUCLEOTIDE SEQUENCE [LARGE SCALE GENOMIC DNA]</scope>
    <source>
        <strain evidence="7">98AG31 / pathotype 3-4-7</strain>
    </source>
</reference>
<dbReference type="InterPro" id="IPR001962">
    <property type="entry name" value="Asn_synthase"/>
</dbReference>
<dbReference type="OrthoDB" id="2500360at2759"/>
<organism evidence="7">
    <name type="scientific">Melampsora larici-populina (strain 98AG31 / pathotype 3-4-7)</name>
    <name type="common">Poplar leaf rust fungus</name>
    <dbReference type="NCBI Taxonomy" id="747676"/>
    <lineage>
        <taxon>Eukaryota</taxon>
        <taxon>Fungi</taxon>
        <taxon>Dikarya</taxon>
        <taxon>Basidiomycota</taxon>
        <taxon>Pucciniomycotina</taxon>
        <taxon>Pucciniomycetes</taxon>
        <taxon>Pucciniales</taxon>
        <taxon>Melampsoraceae</taxon>
        <taxon>Melampsora</taxon>
    </lineage>
</organism>
<feature type="domain" description="SET" evidence="4">
    <location>
        <begin position="665"/>
        <end position="817"/>
    </location>
</feature>
<proteinExistence type="predicted"/>
<dbReference type="GeneID" id="18935031"/>
<dbReference type="AlphaFoldDB" id="F4R685"/>
<dbReference type="Proteomes" id="UP000001072">
    <property type="component" value="Unassembled WGS sequence"/>
</dbReference>
<dbReference type="CDD" id="cd01991">
    <property type="entry name" value="Asn_synthase_B_C"/>
    <property type="match status" value="1"/>
</dbReference>
<dbReference type="PROSITE" id="PS51278">
    <property type="entry name" value="GATASE_TYPE_2"/>
    <property type="match status" value="1"/>
</dbReference>
<dbReference type="SMART" id="SM00317">
    <property type="entry name" value="SET"/>
    <property type="match status" value="1"/>
</dbReference>
<dbReference type="InterPro" id="IPR014729">
    <property type="entry name" value="Rossmann-like_a/b/a_fold"/>
</dbReference>
<dbReference type="PANTHER" id="PTHR45937:SF1">
    <property type="entry name" value="ASPARAGINE SYNTHETASE DOMAIN-CONTAINING PROTEIN 1"/>
    <property type="match status" value="1"/>
</dbReference>
<evidence type="ECO:0000313" key="7">
    <source>
        <dbReference type="Proteomes" id="UP000001072"/>
    </source>
</evidence>
<dbReference type="InterPro" id="IPR046341">
    <property type="entry name" value="SET_dom_sf"/>
</dbReference>
<evidence type="ECO:0000256" key="2">
    <source>
        <dbReference type="ARBA" id="ARBA00022888"/>
    </source>
</evidence>
<dbReference type="RefSeq" id="XP_007404885.1">
    <property type="nucleotide sequence ID" value="XM_007404823.1"/>
</dbReference>
<dbReference type="Gene3D" id="3.60.20.10">
    <property type="entry name" value="Glutamine Phosphoribosylpyrophosphate, subunit 1, domain 1"/>
    <property type="match status" value="1"/>
</dbReference>
<dbReference type="PANTHER" id="PTHR45937">
    <property type="entry name" value="ASPARAGINE SYNTHETASE DOMAIN-CONTAINING PROTEIN 1"/>
    <property type="match status" value="1"/>
</dbReference>
<gene>
    <name evidence="6" type="ORF">MELLADRAFT_88909</name>
</gene>
<keyword evidence="7" id="KW-1185">Reference proteome</keyword>
<evidence type="ECO:0000259" key="4">
    <source>
        <dbReference type="PROSITE" id="PS50280"/>
    </source>
</evidence>
<dbReference type="PROSITE" id="PS50280">
    <property type="entry name" value="SET"/>
    <property type="match status" value="1"/>
</dbReference>
<dbReference type="SUPFAM" id="SSF52402">
    <property type="entry name" value="Adenine nucleotide alpha hydrolases-like"/>
    <property type="match status" value="1"/>
</dbReference>
<dbReference type="Pfam" id="PF00856">
    <property type="entry name" value="SET"/>
    <property type="match status" value="1"/>
</dbReference>